<reference evidence="1" key="1">
    <citation type="submission" date="2021-06" db="EMBL/GenBank/DDBJ databases">
        <authorList>
            <person name="Kallberg Y."/>
            <person name="Tangrot J."/>
            <person name="Rosling A."/>
        </authorList>
    </citation>
    <scope>NUCLEOTIDE SEQUENCE</scope>
    <source>
        <strain evidence="1">BR232B</strain>
    </source>
</reference>
<organism evidence="1 2">
    <name type="scientific">Paraglomus brasilianum</name>
    <dbReference type="NCBI Taxonomy" id="144538"/>
    <lineage>
        <taxon>Eukaryota</taxon>
        <taxon>Fungi</taxon>
        <taxon>Fungi incertae sedis</taxon>
        <taxon>Mucoromycota</taxon>
        <taxon>Glomeromycotina</taxon>
        <taxon>Glomeromycetes</taxon>
        <taxon>Paraglomerales</taxon>
        <taxon>Paraglomeraceae</taxon>
        <taxon>Paraglomus</taxon>
    </lineage>
</organism>
<gene>
    <name evidence="1" type="ORF">PBRASI_LOCUS9040</name>
</gene>
<keyword evidence="2" id="KW-1185">Reference proteome</keyword>
<dbReference type="Proteomes" id="UP000789739">
    <property type="component" value="Unassembled WGS sequence"/>
</dbReference>
<evidence type="ECO:0000313" key="2">
    <source>
        <dbReference type="Proteomes" id="UP000789739"/>
    </source>
</evidence>
<protein>
    <submittedName>
        <fullName evidence="1">2665_t:CDS:1</fullName>
    </submittedName>
</protein>
<proteinExistence type="predicted"/>
<accession>A0A9N9D976</accession>
<sequence length="188" mass="21161">MYINSLPIVLSRDIKIPAPVSGEGFFYRHSSVSFAVETKVPRLRHSAKGTIYITDKRMIFVASDTSSDGFETFYLLLADIVSSIKTANGAGRFNRHMFCLTLQLSDTRTVIITIEFDKRDLKAKQTLEDYYTMITESVSAAKKKKLEAERLTLAVVSETWDINNLPEPPVYSSAAVFHDEELPPYPGQ</sequence>
<name>A0A9N9D976_9GLOM</name>
<comment type="caution">
    <text evidence="1">The sequence shown here is derived from an EMBL/GenBank/DDBJ whole genome shotgun (WGS) entry which is preliminary data.</text>
</comment>
<dbReference type="AlphaFoldDB" id="A0A9N9D976"/>
<dbReference type="EMBL" id="CAJVPI010001803">
    <property type="protein sequence ID" value="CAG8627114.1"/>
    <property type="molecule type" value="Genomic_DNA"/>
</dbReference>
<evidence type="ECO:0000313" key="1">
    <source>
        <dbReference type="EMBL" id="CAG8627114.1"/>
    </source>
</evidence>
<dbReference type="OrthoDB" id="1259151at2759"/>
<dbReference type="SUPFAM" id="SSF50729">
    <property type="entry name" value="PH domain-like"/>
    <property type="match status" value="1"/>
</dbReference>